<reference evidence="1" key="1">
    <citation type="submission" date="2015-10" db="EMBL/GenBank/DDBJ databases">
        <authorList>
            <person name="Gilbert D.G."/>
        </authorList>
    </citation>
    <scope>NUCLEOTIDE SEQUENCE</scope>
    <source>
        <strain evidence="1">Phyl III-seqv23</strain>
    </source>
</reference>
<organism evidence="1">
    <name type="scientific">Ralstonia solanacearum</name>
    <name type="common">Pseudomonas solanacearum</name>
    <dbReference type="NCBI Taxonomy" id="305"/>
    <lineage>
        <taxon>Bacteria</taxon>
        <taxon>Pseudomonadati</taxon>
        <taxon>Pseudomonadota</taxon>
        <taxon>Betaproteobacteria</taxon>
        <taxon>Burkholderiales</taxon>
        <taxon>Burkholderiaceae</taxon>
        <taxon>Ralstonia</taxon>
        <taxon>Ralstonia solanacearum species complex</taxon>
    </lineage>
</organism>
<dbReference type="PATRIC" id="fig|305.108.peg.3415"/>
<name>A0A0S4WJJ5_RALSL</name>
<protein>
    <submittedName>
        <fullName evidence="1">Uncharacterized protein</fullName>
    </submittedName>
</protein>
<evidence type="ECO:0000313" key="1">
    <source>
        <dbReference type="EMBL" id="CUV47003.1"/>
    </source>
</evidence>
<accession>A0A0S4WJJ5</accession>
<sequence>MITKGTHHRLNERSYWSSKGIEIAERETIGQFRANTHEASFRQAMDATMRYLVESGANWQGMSTYVSHGRSCFWFSMAEDGFDGDPFEPDDDESLVH</sequence>
<dbReference type="EMBL" id="LN899827">
    <property type="protein sequence ID" value="CUV47003.1"/>
    <property type="molecule type" value="Genomic_DNA"/>
</dbReference>
<dbReference type="AlphaFoldDB" id="A0A0S4WJJ5"/>
<gene>
    <name evidence="1" type="ORF">TO10_v1_780010</name>
</gene>
<proteinExistence type="predicted"/>